<dbReference type="InterPro" id="IPR011009">
    <property type="entry name" value="Kinase-like_dom_sf"/>
</dbReference>
<feature type="non-terminal residue" evidence="1">
    <location>
        <position position="279"/>
    </location>
</feature>
<protein>
    <recommendedName>
        <fullName evidence="2">Protein kinase domain-containing protein</fullName>
    </recommendedName>
</protein>
<proteinExistence type="predicted"/>
<dbReference type="PANTHER" id="PTHR12149:SF8">
    <property type="entry name" value="PROTEIN-RIBULOSAMINE 3-KINASE"/>
    <property type="match status" value="1"/>
</dbReference>
<accession>A0A382NJW5</accession>
<dbReference type="PIRSF" id="PIRSF006221">
    <property type="entry name" value="Ketosamine-3-kinase"/>
    <property type="match status" value="1"/>
</dbReference>
<dbReference type="Pfam" id="PF03881">
    <property type="entry name" value="Fructosamin_kin"/>
    <property type="match status" value="1"/>
</dbReference>
<sequence length="279" mass="32199">MSIDQHIESHLDCKVINKKTISTGEISSFKILTSTNLSIFAKYQEINNNNLINQASELVLLSSDMPTPKVLGFSENCLLLEWIDINHNNNHQAEIGKVLANLHKRTNKYFGFDYDNTIGEMPQYNAVNQSITSWSYFFWEYRLLFQIKYALKNKLISHKEYKKLLLIKSKIENLLVNSIKPSLLHGDLWSGNVINGKNSPIFIDTSCYYGHSEADLALTYMFGGFSNDFYRSYEVYSPLESGSEQRKPIYMLYHYLNHLNIFGRSYHSGVLSCTNQILD</sequence>
<reference evidence="1" key="1">
    <citation type="submission" date="2018-05" db="EMBL/GenBank/DDBJ databases">
        <authorList>
            <person name="Lanie J.A."/>
            <person name="Ng W.-L."/>
            <person name="Kazmierczak K.M."/>
            <person name="Andrzejewski T.M."/>
            <person name="Davidsen T.M."/>
            <person name="Wayne K.J."/>
            <person name="Tettelin H."/>
            <person name="Glass J.I."/>
            <person name="Rusch D."/>
            <person name="Podicherti R."/>
            <person name="Tsui H.-C.T."/>
            <person name="Winkler M.E."/>
        </authorList>
    </citation>
    <scope>NUCLEOTIDE SEQUENCE</scope>
</reference>
<dbReference type="PANTHER" id="PTHR12149">
    <property type="entry name" value="FRUCTOSAMINE 3 KINASE-RELATED PROTEIN"/>
    <property type="match status" value="1"/>
</dbReference>
<dbReference type="InterPro" id="IPR016477">
    <property type="entry name" value="Fructo-/Ketosamine-3-kinase"/>
</dbReference>
<name>A0A382NJW5_9ZZZZ</name>
<dbReference type="Gene3D" id="3.90.1200.10">
    <property type="match status" value="1"/>
</dbReference>
<dbReference type="AlphaFoldDB" id="A0A382NJW5"/>
<gene>
    <name evidence="1" type="ORF">METZ01_LOCUS314230</name>
</gene>
<organism evidence="1">
    <name type="scientific">marine metagenome</name>
    <dbReference type="NCBI Taxonomy" id="408172"/>
    <lineage>
        <taxon>unclassified sequences</taxon>
        <taxon>metagenomes</taxon>
        <taxon>ecological metagenomes</taxon>
    </lineage>
</organism>
<evidence type="ECO:0008006" key="2">
    <source>
        <dbReference type="Google" id="ProtNLM"/>
    </source>
</evidence>
<dbReference type="SUPFAM" id="SSF56112">
    <property type="entry name" value="Protein kinase-like (PK-like)"/>
    <property type="match status" value="1"/>
</dbReference>
<evidence type="ECO:0000313" key="1">
    <source>
        <dbReference type="EMBL" id="SVC61376.1"/>
    </source>
</evidence>
<dbReference type="EMBL" id="UINC01100939">
    <property type="protein sequence ID" value="SVC61376.1"/>
    <property type="molecule type" value="Genomic_DNA"/>
</dbReference>